<proteinExistence type="predicted"/>
<sequence length="85" mass="9501">MPRPKIHRWRLFVTRTDHHPVASVQSGRSILHSSTNLELPTVHAVSPALRFCEGVAHYAISCGRCVSRCHLPSLTRVLSIVCLHP</sequence>
<gene>
    <name evidence="1" type="ORF">TNIN_74861</name>
</gene>
<comment type="caution">
    <text evidence="1">The sequence shown here is derived from an EMBL/GenBank/DDBJ whole genome shotgun (WGS) entry which is preliminary data.</text>
</comment>
<accession>A0A8X6XWW0</accession>
<dbReference type="EMBL" id="BMAV01013306">
    <property type="protein sequence ID" value="GFY60846.1"/>
    <property type="molecule type" value="Genomic_DNA"/>
</dbReference>
<evidence type="ECO:0000313" key="2">
    <source>
        <dbReference type="Proteomes" id="UP000886998"/>
    </source>
</evidence>
<dbReference type="Proteomes" id="UP000886998">
    <property type="component" value="Unassembled WGS sequence"/>
</dbReference>
<protein>
    <submittedName>
        <fullName evidence="1">Uncharacterized protein</fullName>
    </submittedName>
</protein>
<name>A0A8X6XWW0_9ARAC</name>
<organism evidence="1 2">
    <name type="scientific">Trichonephila inaurata madagascariensis</name>
    <dbReference type="NCBI Taxonomy" id="2747483"/>
    <lineage>
        <taxon>Eukaryota</taxon>
        <taxon>Metazoa</taxon>
        <taxon>Ecdysozoa</taxon>
        <taxon>Arthropoda</taxon>
        <taxon>Chelicerata</taxon>
        <taxon>Arachnida</taxon>
        <taxon>Araneae</taxon>
        <taxon>Araneomorphae</taxon>
        <taxon>Entelegynae</taxon>
        <taxon>Araneoidea</taxon>
        <taxon>Nephilidae</taxon>
        <taxon>Trichonephila</taxon>
        <taxon>Trichonephila inaurata</taxon>
    </lineage>
</organism>
<evidence type="ECO:0000313" key="1">
    <source>
        <dbReference type="EMBL" id="GFY60846.1"/>
    </source>
</evidence>
<dbReference type="AlphaFoldDB" id="A0A8X6XWW0"/>
<keyword evidence="2" id="KW-1185">Reference proteome</keyword>
<reference evidence="1" key="1">
    <citation type="submission" date="2020-08" db="EMBL/GenBank/DDBJ databases">
        <title>Multicomponent nature underlies the extraordinary mechanical properties of spider dragline silk.</title>
        <authorList>
            <person name="Kono N."/>
            <person name="Nakamura H."/>
            <person name="Mori M."/>
            <person name="Yoshida Y."/>
            <person name="Ohtoshi R."/>
            <person name="Malay A.D."/>
            <person name="Moran D.A.P."/>
            <person name="Tomita M."/>
            <person name="Numata K."/>
            <person name="Arakawa K."/>
        </authorList>
    </citation>
    <scope>NUCLEOTIDE SEQUENCE</scope>
</reference>